<dbReference type="AlphaFoldDB" id="A0A9D2I6Z9"/>
<organism evidence="1 2">
    <name type="scientific">Candidatus Eisenbergiella merdipullorum</name>
    <dbReference type="NCBI Taxonomy" id="2838553"/>
    <lineage>
        <taxon>Bacteria</taxon>
        <taxon>Bacillati</taxon>
        <taxon>Bacillota</taxon>
        <taxon>Clostridia</taxon>
        <taxon>Lachnospirales</taxon>
        <taxon>Lachnospiraceae</taxon>
        <taxon>Eisenbergiella</taxon>
    </lineage>
</organism>
<dbReference type="EMBL" id="DWYY01000081">
    <property type="protein sequence ID" value="HJA93009.1"/>
    <property type="molecule type" value="Genomic_DNA"/>
</dbReference>
<accession>A0A9D2I6Z9</accession>
<proteinExistence type="predicted"/>
<reference evidence="1" key="2">
    <citation type="submission" date="2021-04" db="EMBL/GenBank/DDBJ databases">
        <authorList>
            <person name="Gilroy R."/>
        </authorList>
    </citation>
    <scope>NUCLEOTIDE SEQUENCE</scope>
    <source>
        <strain evidence="1">CHK179-7159</strain>
    </source>
</reference>
<protein>
    <submittedName>
        <fullName evidence="1">Uncharacterized protein</fullName>
    </submittedName>
</protein>
<dbReference type="Proteomes" id="UP000886858">
    <property type="component" value="Unassembled WGS sequence"/>
</dbReference>
<evidence type="ECO:0000313" key="1">
    <source>
        <dbReference type="EMBL" id="HJA93009.1"/>
    </source>
</evidence>
<sequence length="75" mass="8669">MLHLGLSSTVKLKFLANIRTSGESCWLTNQESCIIIDRYVDSVLLESMASGRLKMCKYAYRIRAFRLDNRKVRVV</sequence>
<evidence type="ECO:0000313" key="2">
    <source>
        <dbReference type="Proteomes" id="UP000886858"/>
    </source>
</evidence>
<name>A0A9D2I6Z9_9FIRM</name>
<gene>
    <name evidence="1" type="ORF">H9717_07820</name>
</gene>
<comment type="caution">
    <text evidence="1">The sequence shown here is derived from an EMBL/GenBank/DDBJ whole genome shotgun (WGS) entry which is preliminary data.</text>
</comment>
<reference evidence="1" key="1">
    <citation type="journal article" date="2021" name="PeerJ">
        <title>Extensive microbial diversity within the chicken gut microbiome revealed by metagenomics and culture.</title>
        <authorList>
            <person name="Gilroy R."/>
            <person name="Ravi A."/>
            <person name="Getino M."/>
            <person name="Pursley I."/>
            <person name="Horton D.L."/>
            <person name="Alikhan N.F."/>
            <person name="Baker D."/>
            <person name="Gharbi K."/>
            <person name="Hall N."/>
            <person name="Watson M."/>
            <person name="Adriaenssens E.M."/>
            <person name="Foster-Nyarko E."/>
            <person name="Jarju S."/>
            <person name="Secka A."/>
            <person name="Antonio M."/>
            <person name="Oren A."/>
            <person name="Chaudhuri R.R."/>
            <person name="La Ragione R."/>
            <person name="Hildebrand F."/>
            <person name="Pallen M.J."/>
        </authorList>
    </citation>
    <scope>NUCLEOTIDE SEQUENCE</scope>
    <source>
        <strain evidence="1">CHK179-7159</strain>
    </source>
</reference>